<evidence type="ECO:0000256" key="3">
    <source>
        <dbReference type="ARBA" id="ARBA00013194"/>
    </source>
</evidence>
<dbReference type="AlphaFoldDB" id="A0A5S4XCB6"/>
<evidence type="ECO:0000313" key="13">
    <source>
        <dbReference type="Proteomes" id="UP000324853"/>
    </source>
</evidence>
<evidence type="ECO:0000256" key="1">
    <source>
        <dbReference type="ARBA" id="ARBA00000971"/>
    </source>
</evidence>
<evidence type="ECO:0000256" key="9">
    <source>
        <dbReference type="ARBA" id="ARBA00031484"/>
    </source>
</evidence>
<evidence type="ECO:0000256" key="8">
    <source>
        <dbReference type="ARBA" id="ARBA00030642"/>
    </source>
</evidence>
<evidence type="ECO:0000256" key="4">
    <source>
        <dbReference type="ARBA" id="ARBA00018370"/>
    </source>
</evidence>
<name>A0A5S4XCB6_9BRAD</name>
<gene>
    <name evidence="12" type="ORF">FXB38_05375</name>
</gene>
<dbReference type="EC" id="5.2.1.8" evidence="3"/>
<evidence type="ECO:0000259" key="11">
    <source>
        <dbReference type="PROSITE" id="PS50198"/>
    </source>
</evidence>
<dbReference type="EMBL" id="VSSR01000010">
    <property type="protein sequence ID" value="TYL87040.1"/>
    <property type="molecule type" value="Genomic_DNA"/>
</dbReference>
<organism evidence="12 13">
    <name type="scientific">Bradyrhizobium cytisi</name>
    <dbReference type="NCBI Taxonomy" id="515489"/>
    <lineage>
        <taxon>Bacteria</taxon>
        <taxon>Pseudomonadati</taxon>
        <taxon>Pseudomonadota</taxon>
        <taxon>Alphaproteobacteria</taxon>
        <taxon>Hyphomicrobiales</taxon>
        <taxon>Nitrobacteraceae</taxon>
        <taxon>Bradyrhizobium</taxon>
    </lineage>
</organism>
<dbReference type="InterPro" id="IPR046357">
    <property type="entry name" value="PPIase_dom_sf"/>
</dbReference>
<dbReference type="OrthoDB" id="196786at2"/>
<evidence type="ECO:0000313" key="12">
    <source>
        <dbReference type="EMBL" id="TYL87040.1"/>
    </source>
</evidence>
<comment type="caution">
    <text evidence="12">The sequence shown here is derived from an EMBL/GenBank/DDBJ whole genome shotgun (WGS) entry which is preliminary data.</text>
</comment>
<comment type="similarity">
    <text evidence="2">Belongs to the PpiC/parvulin rotamase family.</text>
</comment>
<keyword evidence="13" id="KW-1185">Reference proteome</keyword>
<evidence type="ECO:0000256" key="10">
    <source>
        <dbReference type="PROSITE-ProRule" id="PRU00278"/>
    </source>
</evidence>
<dbReference type="Gene3D" id="3.10.50.40">
    <property type="match status" value="1"/>
</dbReference>
<dbReference type="PANTHER" id="PTHR47245:SF1">
    <property type="entry name" value="FOLDASE PROTEIN PRSA"/>
    <property type="match status" value="1"/>
</dbReference>
<sequence>MSLDERQSPLGRWLHEPLLHMLAIGAALFAVYRVFHPAAGELQNPNRIAITADDMAQIRIAWMAQWHRPPTPEETQNLLDGKIREEVLSREALALGLDKDDTIIKRRLAQKMEFVMEDASSLREPAGDELRRWFAQNAQRFATPSPVTFRHLYFSPDGRAAHARDDAADALRKLAGKPEATPELDSLSDRFTFQDFYAERSPDQVANIFGTRFAQALPELEPGKWQGPIESGLGWHLVWVDAKIPGQVPAFEEVEARVKSEWMDEQRAEGKRKIFDHVMARYQIVLPQAAPAAPR</sequence>
<dbReference type="RefSeq" id="WP_148749735.1">
    <property type="nucleotide sequence ID" value="NZ_VSSR01000010.1"/>
</dbReference>
<feature type="domain" description="PpiC" evidence="11">
    <location>
        <begin position="144"/>
        <end position="242"/>
    </location>
</feature>
<evidence type="ECO:0000256" key="5">
    <source>
        <dbReference type="ARBA" id="ARBA00022729"/>
    </source>
</evidence>
<keyword evidence="5" id="KW-0732">Signal</keyword>
<dbReference type="PANTHER" id="PTHR47245">
    <property type="entry name" value="PEPTIDYLPROLYL ISOMERASE"/>
    <property type="match status" value="1"/>
</dbReference>
<evidence type="ECO:0000256" key="2">
    <source>
        <dbReference type="ARBA" id="ARBA00007656"/>
    </source>
</evidence>
<reference evidence="12 13" key="1">
    <citation type="submission" date="2019-08" db="EMBL/GenBank/DDBJ databases">
        <title>Bradyrhizobium hipponensis sp. nov., a rhizobium isolated from a Lupinus angustifolius root nodule in Tunisia.</title>
        <authorList>
            <person name="Off K."/>
            <person name="Rejili M."/>
            <person name="Mars M."/>
            <person name="Brachmann A."/>
            <person name="Marin M."/>
        </authorList>
    </citation>
    <scope>NUCLEOTIDE SEQUENCE [LARGE SCALE GENOMIC DNA]</scope>
    <source>
        <strain evidence="12 13">CTAW11</strain>
    </source>
</reference>
<dbReference type="SUPFAM" id="SSF54534">
    <property type="entry name" value="FKBP-like"/>
    <property type="match status" value="1"/>
</dbReference>
<dbReference type="PROSITE" id="PS50198">
    <property type="entry name" value="PPIC_PPIASE_2"/>
    <property type="match status" value="1"/>
</dbReference>
<dbReference type="Proteomes" id="UP000324853">
    <property type="component" value="Unassembled WGS sequence"/>
</dbReference>
<protein>
    <recommendedName>
        <fullName evidence="4">Parvulin-like PPIase</fullName>
        <ecNumber evidence="3">5.2.1.8</ecNumber>
    </recommendedName>
    <alternativeName>
        <fullName evidence="8">Peptidyl-prolyl cis-trans isomerase plp</fullName>
    </alternativeName>
    <alternativeName>
        <fullName evidence="9">Rotamase plp</fullName>
    </alternativeName>
</protein>
<proteinExistence type="inferred from homology"/>
<evidence type="ECO:0000256" key="7">
    <source>
        <dbReference type="ARBA" id="ARBA00023235"/>
    </source>
</evidence>
<keyword evidence="6 10" id="KW-0697">Rotamase</keyword>
<dbReference type="InterPro" id="IPR000297">
    <property type="entry name" value="PPIase_PpiC"/>
</dbReference>
<evidence type="ECO:0000256" key="6">
    <source>
        <dbReference type="ARBA" id="ARBA00023110"/>
    </source>
</evidence>
<dbReference type="Pfam" id="PF13145">
    <property type="entry name" value="Rotamase_2"/>
    <property type="match status" value="1"/>
</dbReference>
<dbReference type="InterPro" id="IPR050245">
    <property type="entry name" value="PrsA_foldase"/>
</dbReference>
<keyword evidence="7 10" id="KW-0413">Isomerase</keyword>
<dbReference type="GO" id="GO:0003755">
    <property type="term" value="F:peptidyl-prolyl cis-trans isomerase activity"/>
    <property type="evidence" value="ECO:0007669"/>
    <property type="project" value="UniProtKB-KW"/>
</dbReference>
<accession>A0A5S4XCB6</accession>
<comment type="catalytic activity">
    <reaction evidence="1">
        <text>[protein]-peptidylproline (omega=180) = [protein]-peptidylproline (omega=0)</text>
        <dbReference type="Rhea" id="RHEA:16237"/>
        <dbReference type="Rhea" id="RHEA-COMP:10747"/>
        <dbReference type="Rhea" id="RHEA-COMP:10748"/>
        <dbReference type="ChEBI" id="CHEBI:83833"/>
        <dbReference type="ChEBI" id="CHEBI:83834"/>
        <dbReference type="EC" id="5.2.1.8"/>
    </reaction>
</comment>